<feature type="domain" description="Retrovirus-related Pol polyprotein from transposon TNT 1-94-like beta-barrel" evidence="2">
    <location>
        <begin position="54"/>
        <end position="133"/>
    </location>
</feature>
<dbReference type="EMBL" id="BAABME010004626">
    <property type="protein sequence ID" value="GAA0162996.1"/>
    <property type="molecule type" value="Genomic_DNA"/>
</dbReference>
<dbReference type="AlphaFoldDB" id="A0AAV3QJ46"/>
<comment type="caution">
    <text evidence="3">The sequence shown here is derived from an EMBL/GenBank/DDBJ whole genome shotgun (WGS) entry which is preliminary data.</text>
</comment>
<evidence type="ECO:0000256" key="1">
    <source>
        <dbReference type="SAM" id="MobiDB-lite"/>
    </source>
</evidence>
<accession>A0AAV3QJ46</accession>
<feature type="region of interest" description="Disordered" evidence="1">
    <location>
        <begin position="16"/>
        <end position="35"/>
    </location>
</feature>
<organism evidence="3 4">
    <name type="scientific">Lithospermum erythrorhizon</name>
    <name type="common">Purple gromwell</name>
    <name type="synonym">Lithospermum officinale var. erythrorhizon</name>
    <dbReference type="NCBI Taxonomy" id="34254"/>
    <lineage>
        <taxon>Eukaryota</taxon>
        <taxon>Viridiplantae</taxon>
        <taxon>Streptophyta</taxon>
        <taxon>Embryophyta</taxon>
        <taxon>Tracheophyta</taxon>
        <taxon>Spermatophyta</taxon>
        <taxon>Magnoliopsida</taxon>
        <taxon>eudicotyledons</taxon>
        <taxon>Gunneridae</taxon>
        <taxon>Pentapetalae</taxon>
        <taxon>asterids</taxon>
        <taxon>lamiids</taxon>
        <taxon>Boraginales</taxon>
        <taxon>Boraginaceae</taxon>
        <taxon>Boraginoideae</taxon>
        <taxon>Lithospermeae</taxon>
        <taxon>Lithospermum</taxon>
    </lineage>
</organism>
<dbReference type="PANTHER" id="PTHR47592:SF27">
    <property type="entry name" value="OS08G0421700 PROTEIN"/>
    <property type="match status" value="1"/>
</dbReference>
<dbReference type="Pfam" id="PF22936">
    <property type="entry name" value="Pol_BBD"/>
    <property type="match status" value="1"/>
</dbReference>
<evidence type="ECO:0000313" key="4">
    <source>
        <dbReference type="Proteomes" id="UP001454036"/>
    </source>
</evidence>
<gene>
    <name evidence="3" type="ORF">LIER_18974</name>
</gene>
<feature type="compositionally biased region" description="Polar residues" evidence="1">
    <location>
        <begin position="25"/>
        <end position="35"/>
    </location>
</feature>
<evidence type="ECO:0000313" key="3">
    <source>
        <dbReference type="EMBL" id="GAA0162996.1"/>
    </source>
</evidence>
<proteinExistence type="predicted"/>
<dbReference type="Proteomes" id="UP001454036">
    <property type="component" value="Unassembled WGS sequence"/>
</dbReference>
<dbReference type="InterPro" id="IPR054722">
    <property type="entry name" value="PolX-like_BBD"/>
</dbReference>
<reference evidence="3 4" key="1">
    <citation type="submission" date="2024-01" db="EMBL/GenBank/DDBJ databases">
        <title>The complete chloroplast genome sequence of Lithospermum erythrorhizon: insights into the phylogenetic relationship among Boraginaceae species and the maternal lineages of purple gromwells.</title>
        <authorList>
            <person name="Okada T."/>
            <person name="Watanabe K."/>
        </authorList>
    </citation>
    <scope>NUCLEOTIDE SEQUENCE [LARGE SCALE GENOMIC DNA]</scope>
</reference>
<name>A0AAV3QJ46_LITER</name>
<keyword evidence="4" id="KW-1185">Reference proteome</keyword>
<evidence type="ECO:0000259" key="2">
    <source>
        <dbReference type="Pfam" id="PF22936"/>
    </source>
</evidence>
<sequence length="221" mass="24011">MLPLRQMKVMLKDSLGPNIREGTQHKNAYSPSSESTAPKSAFIATSSAIGDPSWYLDSGASNHFTADLQNLSLHNEYNGSDHITIGNGNSLAIDHIGTSHIPISKSNSLTLNNVLHVPAIKKNLLSVSQLTLNNNVFIEFHASRCFVKNFQGQVLLKGTIDHGLYRFEASASSPYISQSINKSQQFAMVGERTSSDVWHSGLGHPSTAIVDRILNISTVPV</sequence>
<dbReference type="PANTHER" id="PTHR47592">
    <property type="entry name" value="PBF68 PROTEIN"/>
    <property type="match status" value="1"/>
</dbReference>
<protein>
    <recommendedName>
        <fullName evidence="2">Retrovirus-related Pol polyprotein from transposon TNT 1-94-like beta-barrel domain-containing protein</fullName>
    </recommendedName>
</protein>